<organism evidence="1 2">
    <name type="scientific">Trichonephila clavipes</name>
    <name type="common">Golden silk orbweaver</name>
    <name type="synonym">Nephila clavipes</name>
    <dbReference type="NCBI Taxonomy" id="2585209"/>
    <lineage>
        <taxon>Eukaryota</taxon>
        <taxon>Metazoa</taxon>
        <taxon>Ecdysozoa</taxon>
        <taxon>Arthropoda</taxon>
        <taxon>Chelicerata</taxon>
        <taxon>Arachnida</taxon>
        <taxon>Araneae</taxon>
        <taxon>Araneomorphae</taxon>
        <taxon>Entelegynae</taxon>
        <taxon>Araneoidea</taxon>
        <taxon>Nephilidae</taxon>
        <taxon>Trichonephila</taxon>
    </lineage>
</organism>
<proteinExistence type="predicted"/>
<dbReference type="Proteomes" id="UP000887159">
    <property type="component" value="Unassembled WGS sequence"/>
</dbReference>
<sequence>MDPGNLNSFPDYSELRTQLSLKIQTVGEIVERCETMLTRQERIFSLLHSSINELVSQCSYLEDSELERIRVDFHEAKMLVTKVKSLMESMKEIQSQARAKVEFISLHVSEQNCQNEVMEMKDLLDSFQTMASLILENRNRFQSVVVGIKGRIRTLAETYSSTDSDE</sequence>
<comment type="caution">
    <text evidence="1">The sequence shown here is derived from an EMBL/GenBank/DDBJ whole genome shotgun (WGS) entry which is preliminary data.</text>
</comment>
<name>A0A8X6RDK4_TRICX</name>
<accession>A0A8X6RDK4</accession>
<dbReference type="AlphaFoldDB" id="A0A8X6RDK4"/>
<dbReference type="EMBL" id="BMAU01021172">
    <property type="protein sequence ID" value="GFX93221.1"/>
    <property type="molecule type" value="Genomic_DNA"/>
</dbReference>
<keyword evidence="2" id="KW-1185">Reference proteome</keyword>
<evidence type="ECO:0000313" key="2">
    <source>
        <dbReference type="Proteomes" id="UP000887159"/>
    </source>
</evidence>
<protein>
    <submittedName>
        <fullName evidence="1">Uncharacterized protein</fullName>
    </submittedName>
</protein>
<reference evidence="1" key="1">
    <citation type="submission" date="2020-08" db="EMBL/GenBank/DDBJ databases">
        <title>Multicomponent nature underlies the extraordinary mechanical properties of spider dragline silk.</title>
        <authorList>
            <person name="Kono N."/>
            <person name="Nakamura H."/>
            <person name="Mori M."/>
            <person name="Yoshida Y."/>
            <person name="Ohtoshi R."/>
            <person name="Malay A.D."/>
            <person name="Moran D.A.P."/>
            <person name="Tomita M."/>
            <person name="Numata K."/>
            <person name="Arakawa K."/>
        </authorList>
    </citation>
    <scope>NUCLEOTIDE SEQUENCE</scope>
</reference>
<evidence type="ECO:0000313" key="1">
    <source>
        <dbReference type="EMBL" id="GFX93221.1"/>
    </source>
</evidence>
<gene>
    <name evidence="1" type="ORF">TNCV_4761001</name>
</gene>